<dbReference type="PANTHER" id="PTHR32329:SF2">
    <property type="entry name" value="BIFUNCTIONAL PROTEIN [INCLUDES 2-HYDROXYACYL-COA DEHYDRATASE (N-TER) AND ITS ACTIVATOR DOMAIN (C_TERM)"/>
    <property type="match status" value="1"/>
</dbReference>
<gene>
    <name evidence="2" type="ORF">Y919_09325</name>
</gene>
<dbReference type="EMBL" id="AZTB01000051">
    <property type="protein sequence ID" value="KGG79891.1"/>
    <property type="molecule type" value="Genomic_DNA"/>
</dbReference>
<evidence type="ECO:0000259" key="1">
    <source>
        <dbReference type="Pfam" id="PF09989"/>
    </source>
</evidence>
<evidence type="ECO:0000313" key="2">
    <source>
        <dbReference type="EMBL" id="KGG79891.1"/>
    </source>
</evidence>
<organism evidence="2 3">
    <name type="scientific">Caloranaerobacter azorensis H53214</name>
    <dbReference type="NCBI Taxonomy" id="1156417"/>
    <lineage>
        <taxon>Bacteria</taxon>
        <taxon>Bacillati</taxon>
        <taxon>Bacillota</taxon>
        <taxon>Tissierellia</taxon>
        <taxon>Tissierellales</taxon>
        <taxon>Thermohalobacteraceae</taxon>
        <taxon>Caloranaerobacter</taxon>
    </lineage>
</organism>
<dbReference type="STRING" id="1156417.Y919_09325"/>
<comment type="caution">
    <text evidence="2">The sequence shown here is derived from an EMBL/GenBank/DDBJ whole genome shotgun (WGS) entry which is preliminary data.</text>
</comment>
<dbReference type="PANTHER" id="PTHR32329">
    <property type="entry name" value="BIFUNCTIONAL PROTEIN [INCLUDES 2-HYDROXYACYL-COA DEHYDRATASE (N-TER) AND ITS ACTIVATOR DOMAIN (C_TERM)-RELATED"/>
    <property type="match status" value="1"/>
</dbReference>
<dbReference type="Proteomes" id="UP000029622">
    <property type="component" value="Unassembled WGS sequence"/>
</dbReference>
<dbReference type="Gene3D" id="3.40.50.11900">
    <property type="match status" value="1"/>
</dbReference>
<name>A0A096DKS2_9FIRM</name>
<dbReference type="InterPro" id="IPR051805">
    <property type="entry name" value="Dehydratase_Activator_Redct"/>
</dbReference>
<dbReference type="InterPro" id="IPR018709">
    <property type="entry name" value="CoA_activase_DUF2229"/>
</dbReference>
<evidence type="ECO:0000313" key="3">
    <source>
        <dbReference type="Proteomes" id="UP000029622"/>
    </source>
</evidence>
<feature type="domain" description="DUF2229" evidence="1">
    <location>
        <begin position="8"/>
        <end position="71"/>
    </location>
</feature>
<protein>
    <submittedName>
        <fullName evidence="2">CoA protein activase</fullName>
    </submittedName>
</protein>
<sequence>MKITFPHMGNTYIAVKAMFEDFGLEVVVPPKCSKRTLELGTKYSPESICLPLKINIGNYIESIEKGADTILITGSCGPCRFGFYPVIEREILKDLGYDVDIIVFDPPDGNYKELINNITRAVNTKNPIKMLKSFNRGRIILKEVDRLFEFSNKIRAYAVNSYEVDEIMQRFSEDVLKVKGVIETRKLIRRTFEELEKVEIDNTKRPLRIGIVGEIYTVIEPYVNLDIERKLGHMGVWVDKFLTTSRWVEHNLKPSFLGLSEERKAWEAAKPYIRTLVGGHGRETVGSAIMYAEKGYDGVIQLLPFSCMPEIVAETILKTVRKDYDIPILTLIVDELTGETGYVTRLEAFVDLLKRRREERNFERVLFRS</sequence>
<reference evidence="2 3" key="1">
    <citation type="submission" date="2013-12" db="EMBL/GenBank/DDBJ databases">
        <title>Draft genome sequence of Caloranaerobacter sp. H53214.</title>
        <authorList>
            <person name="Jiang L.J."/>
            <person name="Shao Z.Z."/>
            <person name="Long M.N."/>
        </authorList>
    </citation>
    <scope>NUCLEOTIDE SEQUENCE [LARGE SCALE GENOMIC DNA]</scope>
    <source>
        <strain evidence="2 3">H53214</strain>
    </source>
</reference>
<accession>A0A096DKS2</accession>
<dbReference type="Pfam" id="PF09989">
    <property type="entry name" value="DUF2229"/>
    <property type="match status" value="1"/>
</dbReference>
<dbReference type="AlphaFoldDB" id="A0A096DKS2"/>
<proteinExistence type="predicted"/>
<dbReference type="RefSeq" id="WP_035164193.1">
    <property type="nucleotide sequence ID" value="NZ_AZTB01000051.1"/>
</dbReference>